<name>A0A9W7XS51_9FUNG</name>
<keyword evidence="1" id="KW-1133">Transmembrane helix</keyword>
<keyword evidence="1" id="KW-0472">Membrane</keyword>
<dbReference type="Proteomes" id="UP001149813">
    <property type="component" value="Unassembled WGS sequence"/>
</dbReference>
<dbReference type="EMBL" id="JANBOJ010001017">
    <property type="protein sequence ID" value="KAJ1718326.1"/>
    <property type="molecule type" value="Genomic_DNA"/>
</dbReference>
<feature type="non-terminal residue" evidence="2">
    <location>
        <position position="105"/>
    </location>
</feature>
<dbReference type="AlphaFoldDB" id="A0A9W7XS51"/>
<accession>A0A9W7XS51</accession>
<evidence type="ECO:0000313" key="2">
    <source>
        <dbReference type="EMBL" id="KAJ1718326.1"/>
    </source>
</evidence>
<feature type="non-terminal residue" evidence="2">
    <location>
        <position position="1"/>
    </location>
</feature>
<gene>
    <name evidence="2" type="ORF">LPJ53_006574</name>
</gene>
<protein>
    <submittedName>
        <fullName evidence="2">Uncharacterized protein</fullName>
    </submittedName>
</protein>
<feature type="transmembrane region" description="Helical" evidence="1">
    <location>
        <begin position="58"/>
        <end position="77"/>
    </location>
</feature>
<keyword evidence="1" id="KW-0812">Transmembrane</keyword>
<sequence length="105" mass="11794">FTALMFTWDALNTTPTALTQGVHIKGKVVRAFVAVAIGINFLRMVQDYRRSSLRFIKLWYRKLTHVAAMVGIGAIALHDRQLGVTFDAISSNTKLNGYSPTFYKN</sequence>
<organism evidence="2 3">
    <name type="scientific">Coemansia erecta</name>
    <dbReference type="NCBI Taxonomy" id="147472"/>
    <lineage>
        <taxon>Eukaryota</taxon>
        <taxon>Fungi</taxon>
        <taxon>Fungi incertae sedis</taxon>
        <taxon>Zoopagomycota</taxon>
        <taxon>Kickxellomycotina</taxon>
        <taxon>Kickxellomycetes</taxon>
        <taxon>Kickxellales</taxon>
        <taxon>Kickxellaceae</taxon>
        <taxon>Coemansia</taxon>
    </lineage>
</organism>
<keyword evidence="3" id="KW-1185">Reference proteome</keyword>
<evidence type="ECO:0000256" key="1">
    <source>
        <dbReference type="SAM" id="Phobius"/>
    </source>
</evidence>
<proteinExistence type="predicted"/>
<feature type="transmembrane region" description="Helical" evidence="1">
    <location>
        <begin position="28"/>
        <end position="46"/>
    </location>
</feature>
<evidence type="ECO:0000313" key="3">
    <source>
        <dbReference type="Proteomes" id="UP001149813"/>
    </source>
</evidence>
<reference evidence="2" key="1">
    <citation type="submission" date="2022-07" db="EMBL/GenBank/DDBJ databases">
        <title>Phylogenomic reconstructions and comparative analyses of Kickxellomycotina fungi.</title>
        <authorList>
            <person name="Reynolds N.K."/>
            <person name="Stajich J.E."/>
            <person name="Barry K."/>
            <person name="Grigoriev I.V."/>
            <person name="Crous P."/>
            <person name="Smith M.E."/>
        </authorList>
    </citation>
    <scope>NUCLEOTIDE SEQUENCE</scope>
    <source>
        <strain evidence="2">NBRC 32514</strain>
    </source>
</reference>
<comment type="caution">
    <text evidence="2">The sequence shown here is derived from an EMBL/GenBank/DDBJ whole genome shotgun (WGS) entry which is preliminary data.</text>
</comment>